<accession>A0ABQ8V0I1</accession>
<proteinExistence type="predicted"/>
<dbReference type="EMBL" id="JAPMOS010000002">
    <property type="protein sequence ID" value="KAJ4462585.1"/>
    <property type="molecule type" value="Genomic_DNA"/>
</dbReference>
<keyword evidence="3" id="KW-1185">Reference proteome</keyword>
<feature type="region of interest" description="Disordered" evidence="1">
    <location>
        <begin position="1"/>
        <end position="21"/>
    </location>
</feature>
<reference evidence="2" key="1">
    <citation type="journal article" date="2022" name="bioRxiv">
        <title>Genomics of Preaxostyla Flagellates Illuminates Evolutionary Transitions and the Path Towards Mitochondrial Loss.</title>
        <authorList>
            <person name="Novak L.V.F."/>
            <person name="Treitli S.C."/>
            <person name="Pyrih J."/>
            <person name="Halakuc P."/>
            <person name="Pipaliya S.V."/>
            <person name="Vacek V."/>
            <person name="Brzon O."/>
            <person name="Soukal P."/>
            <person name="Eme L."/>
            <person name="Dacks J.B."/>
            <person name="Karnkowska A."/>
            <person name="Elias M."/>
            <person name="Hampl V."/>
        </authorList>
    </citation>
    <scope>NUCLEOTIDE SEQUENCE</scope>
    <source>
        <strain evidence="2">RCP-MX</strain>
    </source>
</reference>
<comment type="caution">
    <text evidence="2">The sequence shown here is derived from an EMBL/GenBank/DDBJ whole genome shotgun (WGS) entry which is preliminary data.</text>
</comment>
<organism evidence="2 3">
    <name type="scientific">Paratrimastix pyriformis</name>
    <dbReference type="NCBI Taxonomy" id="342808"/>
    <lineage>
        <taxon>Eukaryota</taxon>
        <taxon>Metamonada</taxon>
        <taxon>Preaxostyla</taxon>
        <taxon>Paratrimastigidae</taxon>
        <taxon>Paratrimastix</taxon>
    </lineage>
</organism>
<evidence type="ECO:0000313" key="3">
    <source>
        <dbReference type="Proteomes" id="UP001141327"/>
    </source>
</evidence>
<protein>
    <submittedName>
        <fullName evidence="2">Uncharacterized protein</fullName>
    </submittedName>
</protein>
<dbReference type="Proteomes" id="UP001141327">
    <property type="component" value="Unassembled WGS sequence"/>
</dbReference>
<gene>
    <name evidence="2" type="ORF">PAPYR_566</name>
</gene>
<sequence>MARGSGSRDCVEGISPSDGGLRVPSELLRAIVEASSCPLHAYIQMLSLSRAIRAGIQDALIELSFVASDPVLSEITPTITTDALAALVALQITLQTHAP</sequence>
<evidence type="ECO:0000256" key="1">
    <source>
        <dbReference type="SAM" id="MobiDB-lite"/>
    </source>
</evidence>
<evidence type="ECO:0000313" key="2">
    <source>
        <dbReference type="EMBL" id="KAJ4462585.1"/>
    </source>
</evidence>
<name>A0ABQ8V0I1_9EUKA</name>